<protein>
    <recommendedName>
        <fullName evidence="2">Lipoprotein</fullName>
    </recommendedName>
</protein>
<proteinExistence type="predicted"/>
<accession>A0A6J4LIF9</accession>
<name>A0A6J4LIF9_9ACTN</name>
<gene>
    <name evidence="1" type="ORF">AVDCRST_MAG07-1930</name>
</gene>
<dbReference type="AlphaFoldDB" id="A0A6J4LIF9"/>
<sequence length="62" mass="6267">MRVTGRSRAGGRLLATLGLALVAGGCSTGRSPVEACVEHSVEEGVGRAVARAACEEAVGEER</sequence>
<reference evidence="1" key="1">
    <citation type="submission" date="2020-02" db="EMBL/GenBank/DDBJ databases">
        <authorList>
            <person name="Meier V. D."/>
        </authorList>
    </citation>
    <scope>NUCLEOTIDE SEQUENCE</scope>
    <source>
        <strain evidence="1">AVDCRST_MAG07</strain>
    </source>
</reference>
<evidence type="ECO:0008006" key="2">
    <source>
        <dbReference type="Google" id="ProtNLM"/>
    </source>
</evidence>
<dbReference type="PROSITE" id="PS51257">
    <property type="entry name" value="PROKAR_LIPOPROTEIN"/>
    <property type="match status" value="1"/>
</dbReference>
<dbReference type="EMBL" id="CADCUB010000100">
    <property type="protein sequence ID" value="CAA9334124.1"/>
    <property type="molecule type" value="Genomic_DNA"/>
</dbReference>
<organism evidence="1">
    <name type="scientific">uncultured Frankineae bacterium</name>
    <dbReference type="NCBI Taxonomy" id="437475"/>
    <lineage>
        <taxon>Bacteria</taxon>
        <taxon>Bacillati</taxon>
        <taxon>Actinomycetota</taxon>
        <taxon>Actinomycetes</taxon>
        <taxon>Frankiales</taxon>
        <taxon>environmental samples</taxon>
    </lineage>
</organism>
<evidence type="ECO:0000313" key="1">
    <source>
        <dbReference type="EMBL" id="CAA9334124.1"/>
    </source>
</evidence>